<dbReference type="Gene3D" id="3.40.630.30">
    <property type="match status" value="1"/>
</dbReference>
<proteinExistence type="predicted"/>
<dbReference type="CDD" id="cd04301">
    <property type="entry name" value="NAT_SF"/>
    <property type="match status" value="1"/>
</dbReference>
<evidence type="ECO:0000313" key="3">
    <source>
        <dbReference type="Proteomes" id="UP001625374"/>
    </source>
</evidence>
<accession>A0ABW8UJP3</accession>
<dbReference type="Pfam" id="PF00583">
    <property type="entry name" value="Acetyltransf_1"/>
    <property type="match status" value="1"/>
</dbReference>
<dbReference type="EMBL" id="JBGQQK010000019">
    <property type="protein sequence ID" value="MFL2103130.1"/>
    <property type="molecule type" value="Genomic_DNA"/>
</dbReference>
<dbReference type="EC" id="2.3.-.-" evidence="2"/>
<gene>
    <name evidence="2" type="ORF">ACEN37_07665</name>
</gene>
<name>A0ABW8UJP3_9LACT</name>
<sequence>MDIIKQWNQNESDYIRGKVIEYNMTLLPDELKTPNEDISFVLKDEKGIIAGGITANMFWHHMHIEFLWVNEIERKKGYGSKLLKKIEEFALNQDCKLICLDTFSFQAPEFYIRNGYEIFGTIENHPKGFNQYFLQKRLDK</sequence>
<comment type="caution">
    <text evidence="2">The sequence shown here is derived from an EMBL/GenBank/DDBJ whole genome shotgun (WGS) entry which is preliminary data.</text>
</comment>
<protein>
    <submittedName>
        <fullName evidence="2">GNAT family N-acetyltransferase</fullName>
        <ecNumber evidence="2">2.3.-.-</ecNumber>
    </submittedName>
</protein>
<dbReference type="Proteomes" id="UP001625374">
    <property type="component" value="Unassembled WGS sequence"/>
</dbReference>
<evidence type="ECO:0000313" key="2">
    <source>
        <dbReference type="EMBL" id="MFL2103130.1"/>
    </source>
</evidence>
<dbReference type="InterPro" id="IPR016181">
    <property type="entry name" value="Acyl_CoA_acyltransferase"/>
</dbReference>
<dbReference type="InterPro" id="IPR000182">
    <property type="entry name" value="GNAT_dom"/>
</dbReference>
<keyword evidence="3" id="KW-1185">Reference proteome</keyword>
<dbReference type="GO" id="GO:0016746">
    <property type="term" value="F:acyltransferase activity"/>
    <property type="evidence" value="ECO:0007669"/>
    <property type="project" value="UniProtKB-KW"/>
</dbReference>
<dbReference type="RefSeq" id="WP_407142358.1">
    <property type="nucleotide sequence ID" value="NZ_JBGQQI010000021.1"/>
</dbReference>
<feature type="domain" description="N-acetyltransferase" evidence="1">
    <location>
        <begin position="1"/>
        <end position="139"/>
    </location>
</feature>
<keyword evidence="2" id="KW-0808">Transferase</keyword>
<reference evidence="2 3" key="1">
    <citation type="submission" date="2024-08" db="EMBL/GenBank/DDBJ databases">
        <authorList>
            <person name="Arias E."/>
        </authorList>
    </citation>
    <scope>NUCLEOTIDE SEQUENCE [LARGE SCALE GENOMIC DNA]</scope>
    <source>
        <strain evidence="2 3">FAM 24106</strain>
    </source>
</reference>
<evidence type="ECO:0000259" key="1">
    <source>
        <dbReference type="PROSITE" id="PS51186"/>
    </source>
</evidence>
<organism evidence="2 3">
    <name type="scientific">Marinilactibacillus psychrotolerans</name>
    <dbReference type="NCBI Taxonomy" id="191770"/>
    <lineage>
        <taxon>Bacteria</taxon>
        <taxon>Bacillati</taxon>
        <taxon>Bacillota</taxon>
        <taxon>Bacilli</taxon>
        <taxon>Lactobacillales</taxon>
        <taxon>Carnobacteriaceae</taxon>
        <taxon>Marinilactibacillus</taxon>
    </lineage>
</organism>
<dbReference type="SUPFAM" id="SSF55729">
    <property type="entry name" value="Acyl-CoA N-acyltransferases (Nat)"/>
    <property type="match status" value="1"/>
</dbReference>
<dbReference type="PROSITE" id="PS51186">
    <property type="entry name" value="GNAT"/>
    <property type="match status" value="1"/>
</dbReference>
<keyword evidence="2" id="KW-0012">Acyltransferase</keyword>